<dbReference type="GO" id="GO:0055085">
    <property type="term" value="P:transmembrane transport"/>
    <property type="evidence" value="ECO:0007669"/>
    <property type="project" value="InterPro"/>
</dbReference>
<feature type="transmembrane region" description="Helical" evidence="7">
    <location>
        <begin position="335"/>
        <end position="359"/>
    </location>
</feature>
<feature type="transmembrane region" description="Helical" evidence="7">
    <location>
        <begin position="21"/>
        <end position="45"/>
    </location>
</feature>
<dbReference type="KEGG" id="tra:Trad_0948"/>
<evidence type="ECO:0000256" key="4">
    <source>
        <dbReference type="ARBA" id="ARBA00022692"/>
    </source>
</evidence>
<keyword evidence="6 7" id="KW-0472">Membrane</keyword>
<dbReference type="SUPFAM" id="SSF161098">
    <property type="entry name" value="MetI-like"/>
    <property type="match status" value="1"/>
</dbReference>
<keyword evidence="5 7" id="KW-1133">Transmembrane helix</keyword>
<evidence type="ECO:0000256" key="6">
    <source>
        <dbReference type="ARBA" id="ARBA00023136"/>
    </source>
</evidence>
<feature type="transmembrane region" description="Helical" evidence="7">
    <location>
        <begin position="397"/>
        <end position="416"/>
    </location>
</feature>
<dbReference type="OrthoDB" id="9761387at2"/>
<dbReference type="AlphaFoldDB" id="D7CUT9"/>
<dbReference type="HOGENOM" id="CLU_016047_0_3_0"/>
<keyword evidence="3" id="KW-1003">Cell membrane</keyword>
<proteinExistence type="inferred from homology"/>
<dbReference type="InterPro" id="IPR035906">
    <property type="entry name" value="MetI-like_sf"/>
</dbReference>
<evidence type="ECO:0000313" key="10">
    <source>
        <dbReference type="Proteomes" id="UP000000379"/>
    </source>
</evidence>
<dbReference type="Gene3D" id="1.10.3720.10">
    <property type="entry name" value="MetI-like"/>
    <property type="match status" value="1"/>
</dbReference>
<evidence type="ECO:0000256" key="3">
    <source>
        <dbReference type="ARBA" id="ARBA00022475"/>
    </source>
</evidence>
<dbReference type="CDD" id="cd06261">
    <property type="entry name" value="TM_PBP2"/>
    <property type="match status" value="1"/>
</dbReference>
<keyword evidence="2 7" id="KW-0813">Transport</keyword>
<reference evidence="10" key="1">
    <citation type="submission" date="2010-05" db="EMBL/GenBank/DDBJ databases">
        <title>The complete genome of Truepera radiovictris DSM 17093.</title>
        <authorList>
            <consortium name="US DOE Joint Genome Institute (JGI-PGF)"/>
            <person name="Lucas S."/>
            <person name="Copeland A."/>
            <person name="Lapidus A."/>
            <person name="Glavina del Rio T."/>
            <person name="Dalin E."/>
            <person name="Tice H."/>
            <person name="Bruce D."/>
            <person name="Goodwin L."/>
            <person name="Pitluck S."/>
            <person name="Kyrpides N."/>
            <person name="Mavromatis K."/>
            <person name="Ovchinnikova G."/>
            <person name="Munk A.C."/>
            <person name="Detter J.C."/>
            <person name="Han C."/>
            <person name="Tapia R."/>
            <person name="Land M."/>
            <person name="Hauser L."/>
            <person name="Markowitz V."/>
            <person name="Cheng J.-F."/>
            <person name="Hugenholtz P."/>
            <person name="Woyke T."/>
            <person name="Wu D."/>
            <person name="Tindall B."/>
            <person name="Pomrenke H.G."/>
            <person name="Brambilla E."/>
            <person name="Klenk H.-P."/>
            <person name="Eisen J.A."/>
        </authorList>
    </citation>
    <scope>NUCLEOTIDE SEQUENCE [LARGE SCALE GENOMIC DNA]</scope>
    <source>
        <strain evidence="10">DSM 17093 / CIP 108686 / LMG 22925 / RQ-24</strain>
    </source>
</reference>
<accession>D7CUT9</accession>
<feature type="transmembrane region" description="Helical" evidence="7">
    <location>
        <begin position="225"/>
        <end position="245"/>
    </location>
</feature>
<name>D7CUT9_TRURR</name>
<dbReference type="PANTHER" id="PTHR30193:SF37">
    <property type="entry name" value="INNER MEMBRANE ABC TRANSPORTER PERMEASE PROTEIN YCJO"/>
    <property type="match status" value="1"/>
</dbReference>
<dbReference type="EMBL" id="CP002049">
    <property type="protein sequence ID" value="ADI14080.1"/>
    <property type="molecule type" value="Genomic_DNA"/>
</dbReference>
<evidence type="ECO:0000256" key="7">
    <source>
        <dbReference type="RuleBase" id="RU363032"/>
    </source>
</evidence>
<dbReference type="Pfam" id="PF00528">
    <property type="entry name" value="BPD_transp_1"/>
    <property type="match status" value="1"/>
</dbReference>
<dbReference type="InterPro" id="IPR000515">
    <property type="entry name" value="MetI-like"/>
</dbReference>
<reference evidence="9 10" key="2">
    <citation type="journal article" date="2011" name="Stand. Genomic Sci.">
        <title>Complete genome sequence of Truepera radiovictrix type strain (RQ-24).</title>
        <authorList>
            <person name="Ivanova N."/>
            <person name="Rohde C."/>
            <person name="Munk C."/>
            <person name="Nolan M."/>
            <person name="Lucas S."/>
            <person name="Del Rio T.G."/>
            <person name="Tice H."/>
            <person name="Deshpande S."/>
            <person name="Cheng J.F."/>
            <person name="Tapia R."/>
            <person name="Han C."/>
            <person name="Goodwin L."/>
            <person name="Pitluck S."/>
            <person name="Liolios K."/>
            <person name="Mavromatis K."/>
            <person name="Mikhailova N."/>
            <person name="Pati A."/>
            <person name="Chen A."/>
            <person name="Palaniappan K."/>
            <person name="Land M."/>
            <person name="Hauser L."/>
            <person name="Chang Y.J."/>
            <person name="Jeffries C.D."/>
            <person name="Brambilla E."/>
            <person name="Rohde M."/>
            <person name="Goker M."/>
            <person name="Tindall B.J."/>
            <person name="Woyke T."/>
            <person name="Bristow J."/>
            <person name="Eisen J.A."/>
            <person name="Markowitz V."/>
            <person name="Hugenholtz P."/>
            <person name="Kyrpides N.C."/>
            <person name="Klenk H.P."/>
            <person name="Lapidus A."/>
        </authorList>
    </citation>
    <scope>NUCLEOTIDE SEQUENCE [LARGE SCALE GENOMIC DNA]</scope>
    <source>
        <strain evidence="10">DSM 17093 / CIP 108686 / LMG 22925 / RQ-24</strain>
    </source>
</reference>
<evidence type="ECO:0000256" key="1">
    <source>
        <dbReference type="ARBA" id="ARBA00004651"/>
    </source>
</evidence>
<gene>
    <name evidence="9" type="ordered locus">Trad_0948</name>
</gene>
<dbReference type="GO" id="GO:0005886">
    <property type="term" value="C:plasma membrane"/>
    <property type="evidence" value="ECO:0007669"/>
    <property type="project" value="UniProtKB-SubCell"/>
</dbReference>
<evidence type="ECO:0000256" key="5">
    <source>
        <dbReference type="ARBA" id="ARBA00022989"/>
    </source>
</evidence>
<dbReference type="InterPro" id="IPR051393">
    <property type="entry name" value="ABC_transporter_permease"/>
</dbReference>
<dbReference type="STRING" id="649638.Trad_0948"/>
<protein>
    <submittedName>
        <fullName evidence="9">Binding-protein-dependent transport systems inner membrane component</fullName>
    </submittedName>
</protein>
<dbReference type="eggNOG" id="COG1175">
    <property type="taxonomic scope" value="Bacteria"/>
</dbReference>
<organism evidence="9 10">
    <name type="scientific">Truepera radiovictrix (strain DSM 17093 / CIP 108686 / LMG 22925 / RQ-24)</name>
    <dbReference type="NCBI Taxonomy" id="649638"/>
    <lineage>
        <taxon>Bacteria</taxon>
        <taxon>Thermotogati</taxon>
        <taxon>Deinococcota</taxon>
        <taxon>Deinococci</taxon>
        <taxon>Trueperales</taxon>
        <taxon>Trueperaceae</taxon>
        <taxon>Truepera</taxon>
    </lineage>
</organism>
<keyword evidence="4 7" id="KW-0812">Transmembrane</keyword>
<keyword evidence="10" id="KW-1185">Reference proteome</keyword>
<evidence type="ECO:0000313" key="9">
    <source>
        <dbReference type="EMBL" id="ADI14080.1"/>
    </source>
</evidence>
<feature type="transmembrane region" description="Helical" evidence="7">
    <location>
        <begin position="288"/>
        <end position="311"/>
    </location>
</feature>
<feature type="domain" description="ABC transmembrane type-1" evidence="8">
    <location>
        <begin position="188"/>
        <end position="413"/>
    </location>
</feature>
<dbReference type="RefSeq" id="WP_013177451.1">
    <property type="nucleotide sequence ID" value="NC_014221.1"/>
</dbReference>
<sequence>MAALTPAPRRTLAAREARLAYWMLAPTVLIVLAIVIFPVVMAFWLSVKPVTLGDLRAPTPAVNERLTLPEGPGEPFELTLIARNRSQTTPLEAVTVTRELPAGLELAAQAPCTFTGTLLRCELGRLERGERRDLELRFTAGPAFFEVPEPRGEGAEITAQAPNILFTPDFTLDNFRAILRSPEFWPVMRVTLSYTLFSAVFSILLGLFAAQLVDARFWGQGFIRGLFLFPYVAPVIAVAFVWAFFLDPSSGTANALGVHYGLLETPLNFLGSRSLEVSLLGARFTVPLALATVIAFSAWNYFPFAFLFILARFQAIPKDMYEAADVDGASPLQKFWFVTLPQLTGVLAVLFLLRFMFLINKFEDIFLLTGGAAGTKTLPIQIYDQAFGLANLGTGTAVAVILFGVLLLFMVIYFRVVPEEA</sequence>
<dbReference type="PANTHER" id="PTHR30193">
    <property type="entry name" value="ABC TRANSPORTER PERMEASE PROTEIN"/>
    <property type="match status" value="1"/>
</dbReference>
<evidence type="ECO:0000256" key="2">
    <source>
        <dbReference type="ARBA" id="ARBA00022448"/>
    </source>
</evidence>
<comment type="subcellular location">
    <subcellularLocation>
        <location evidence="1 7">Cell membrane</location>
        <topology evidence="1 7">Multi-pass membrane protein</topology>
    </subcellularLocation>
</comment>
<evidence type="ECO:0000259" key="8">
    <source>
        <dbReference type="PROSITE" id="PS50928"/>
    </source>
</evidence>
<feature type="transmembrane region" description="Helical" evidence="7">
    <location>
        <begin position="192"/>
        <end position="213"/>
    </location>
</feature>
<comment type="similarity">
    <text evidence="7">Belongs to the binding-protein-dependent transport system permease family.</text>
</comment>
<dbReference type="Proteomes" id="UP000000379">
    <property type="component" value="Chromosome"/>
</dbReference>
<dbReference type="PROSITE" id="PS50928">
    <property type="entry name" value="ABC_TM1"/>
    <property type="match status" value="1"/>
</dbReference>